<dbReference type="GO" id="GO:0016020">
    <property type="term" value="C:membrane"/>
    <property type="evidence" value="ECO:0007669"/>
    <property type="project" value="UniProtKB-SubCell"/>
</dbReference>
<evidence type="ECO:0000259" key="10">
    <source>
        <dbReference type="PROSITE" id="PS50850"/>
    </source>
</evidence>
<feature type="transmembrane region" description="Helical" evidence="9">
    <location>
        <begin position="286"/>
        <end position="304"/>
    </location>
</feature>
<organism evidence="11 12">
    <name type="scientific">Pelagibacterium lentulum</name>
    <dbReference type="NCBI Taxonomy" id="2029865"/>
    <lineage>
        <taxon>Bacteria</taxon>
        <taxon>Pseudomonadati</taxon>
        <taxon>Pseudomonadota</taxon>
        <taxon>Alphaproteobacteria</taxon>
        <taxon>Hyphomicrobiales</taxon>
        <taxon>Devosiaceae</taxon>
        <taxon>Pelagibacterium</taxon>
    </lineage>
</organism>
<feature type="transmembrane region" description="Helical" evidence="9">
    <location>
        <begin position="106"/>
        <end position="127"/>
    </location>
</feature>
<feature type="transmembrane region" description="Helical" evidence="9">
    <location>
        <begin position="352"/>
        <end position="369"/>
    </location>
</feature>
<dbReference type="Pfam" id="PF07690">
    <property type="entry name" value="MFS_1"/>
    <property type="match status" value="1"/>
</dbReference>
<dbReference type="InterPro" id="IPR036259">
    <property type="entry name" value="MFS_trans_sf"/>
</dbReference>
<keyword evidence="12" id="KW-1185">Reference proteome</keyword>
<feature type="transmembrane region" description="Helical" evidence="9">
    <location>
        <begin position="255"/>
        <end position="274"/>
    </location>
</feature>
<dbReference type="OrthoDB" id="9764259at2"/>
<feature type="transmembrane region" description="Helical" evidence="9">
    <location>
        <begin position="44"/>
        <end position="69"/>
    </location>
</feature>
<dbReference type="InterPro" id="IPR020846">
    <property type="entry name" value="MFS_dom"/>
</dbReference>
<feature type="transmembrane region" description="Helical" evidence="9">
    <location>
        <begin position="169"/>
        <end position="187"/>
    </location>
</feature>
<dbReference type="Gene3D" id="1.20.1250.20">
    <property type="entry name" value="MFS general substrate transporter like domains"/>
    <property type="match status" value="1"/>
</dbReference>
<dbReference type="RefSeq" id="WP_127071574.1">
    <property type="nucleotide sequence ID" value="NZ_BMKB01000007.1"/>
</dbReference>
<evidence type="ECO:0000313" key="11">
    <source>
        <dbReference type="EMBL" id="GGA60892.1"/>
    </source>
</evidence>
<evidence type="ECO:0000256" key="5">
    <source>
        <dbReference type="ARBA" id="ARBA00022692"/>
    </source>
</evidence>
<evidence type="ECO:0000256" key="9">
    <source>
        <dbReference type="SAM" id="Phobius"/>
    </source>
</evidence>
<dbReference type="InterPro" id="IPR001958">
    <property type="entry name" value="Tet-R_TetA/multi-R_MdtG-like"/>
</dbReference>
<proteinExistence type="inferred from homology"/>
<evidence type="ECO:0000256" key="4">
    <source>
        <dbReference type="ARBA" id="ARBA00022448"/>
    </source>
</evidence>
<keyword evidence="6 9" id="KW-1133">Transmembrane helix</keyword>
<protein>
    <submittedName>
        <fullName evidence="11">Tetracycline resistance MFS efflux pump</fullName>
    </submittedName>
</protein>
<dbReference type="SUPFAM" id="SSF103473">
    <property type="entry name" value="MFS general substrate transporter"/>
    <property type="match status" value="1"/>
</dbReference>
<feature type="transmembrane region" description="Helical" evidence="9">
    <location>
        <begin position="139"/>
        <end position="157"/>
    </location>
</feature>
<evidence type="ECO:0000256" key="3">
    <source>
        <dbReference type="ARBA" id="ARBA00007520"/>
    </source>
</evidence>
<accession>A0A916RLN7</accession>
<feature type="transmembrane region" description="Helical" evidence="9">
    <location>
        <begin position="207"/>
        <end position="235"/>
    </location>
</feature>
<comment type="subcellular location">
    <subcellularLocation>
        <location evidence="2">Membrane</location>
        <topology evidence="2">Multi-pass membrane protein</topology>
    </subcellularLocation>
</comment>
<comment type="function">
    <text evidence="1">Resistance to tetracycline by an active tetracycline efflux. This is an energy-dependent process that decreases the accumulation of the antibiotic in whole cells. This protein functions as a metal-tetracycline/H(+) antiporter.</text>
</comment>
<dbReference type="InterPro" id="IPR011701">
    <property type="entry name" value="MFS"/>
</dbReference>
<feature type="transmembrane region" description="Helical" evidence="9">
    <location>
        <begin position="381"/>
        <end position="402"/>
    </location>
</feature>
<feature type="transmembrane region" description="Helical" evidence="9">
    <location>
        <begin position="310"/>
        <end position="331"/>
    </location>
</feature>
<dbReference type="EMBL" id="BMKB01000007">
    <property type="protein sequence ID" value="GGA60892.1"/>
    <property type="molecule type" value="Genomic_DNA"/>
</dbReference>
<feature type="transmembrane region" description="Helical" evidence="9">
    <location>
        <begin position="12"/>
        <end position="32"/>
    </location>
</feature>
<evidence type="ECO:0000256" key="8">
    <source>
        <dbReference type="SAM" id="MobiDB-lite"/>
    </source>
</evidence>
<dbReference type="PANTHER" id="PTHR23504">
    <property type="entry name" value="MAJOR FACILITATOR SUPERFAMILY DOMAIN-CONTAINING PROTEIN 10"/>
    <property type="match status" value="1"/>
</dbReference>
<dbReference type="InterPro" id="IPR005829">
    <property type="entry name" value="Sugar_transporter_CS"/>
</dbReference>
<comment type="caution">
    <text evidence="11">The sequence shown here is derived from an EMBL/GenBank/DDBJ whole genome shotgun (WGS) entry which is preliminary data.</text>
</comment>
<feature type="transmembrane region" description="Helical" evidence="9">
    <location>
        <begin position="81"/>
        <end position="100"/>
    </location>
</feature>
<comment type="similarity">
    <text evidence="3">Belongs to the major facilitator superfamily. TCR/Tet family.</text>
</comment>
<dbReference type="PRINTS" id="PR01035">
    <property type="entry name" value="TCRTETA"/>
</dbReference>
<sequence length="465" mass="50173">MRVKPQSRLTLVFILITVFLDIVGLGIIIPVLPNLILELTGETVTNAAVIGGYLIFVYASMQFFFSPILGNLSDRWGRRPILLLSLVGLSADYLLMAWAPTLAWLFVGRVLSGICGAAIGTATAYVADITPKEKRSQRFGLIGAAFGLGFIVGPFIGGELGEFGPRAPFYVAAFVAAANVVFGFFVLPESLSKFRRRRFNLKRANPLGAIMAFRQTPIVIILLGALFLFALAGQTYPNVWNFFTIKQFDWSPSQVGRSLGIFGVLFAFSQAVLIGPSIKYLGVGRTVLLGMGLAMVAFIGVSLVESVTMLWVFLVIGSFSGIAVPAINGLLANNVKKNQQGELQGAVNATNSLTAIIAPVAATQLFAYFTTPEAPVFFPGVPFFAAGILIGLSAMTFLYAGWRYRQEQKPYREDRKPPAMTPPVGQAVNPPDPDNPDGDYERNSGNGENDNNNQNGNNDKPPSGQ</sequence>
<evidence type="ECO:0000313" key="12">
    <source>
        <dbReference type="Proteomes" id="UP000596977"/>
    </source>
</evidence>
<feature type="domain" description="Major facilitator superfamily (MFS) profile" evidence="10">
    <location>
        <begin position="10"/>
        <end position="405"/>
    </location>
</feature>
<keyword evidence="4" id="KW-0813">Transport</keyword>
<dbReference type="GO" id="GO:0022857">
    <property type="term" value="F:transmembrane transporter activity"/>
    <property type="evidence" value="ECO:0007669"/>
    <property type="project" value="InterPro"/>
</dbReference>
<feature type="compositionally biased region" description="Low complexity" evidence="8">
    <location>
        <begin position="443"/>
        <end position="458"/>
    </location>
</feature>
<keyword evidence="7 9" id="KW-0472">Membrane</keyword>
<dbReference type="PANTHER" id="PTHR23504:SF15">
    <property type="entry name" value="MAJOR FACILITATOR SUPERFAMILY (MFS) PROFILE DOMAIN-CONTAINING PROTEIN"/>
    <property type="match status" value="1"/>
</dbReference>
<evidence type="ECO:0000256" key="6">
    <source>
        <dbReference type="ARBA" id="ARBA00022989"/>
    </source>
</evidence>
<dbReference type="CDD" id="cd17388">
    <property type="entry name" value="MFS_TetA"/>
    <property type="match status" value="1"/>
</dbReference>
<evidence type="ECO:0000256" key="7">
    <source>
        <dbReference type="ARBA" id="ARBA00023136"/>
    </source>
</evidence>
<dbReference type="PROSITE" id="PS00216">
    <property type="entry name" value="SUGAR_TRANSPORT_1"/>
    <property type="match status" value="1"/>
</dbReference>
<reference evidence="11 12" key="1">
    <citation type="journal article" date="2014" name="Int. J. Syst. Evol. Microbiol.">
        <title>Complete genome sequence of Corynebacterium casei LMG S-19264T (=DSM 44701T), isolated from a smear-ripened cheese.</title>
        <authorList>
            <consortium name="US DOE Joint Genome Institute (JGI-PGF)"/>
            <person name="Walter F."/>
            <person name="Albersmeier A."/>
            <person name="Kalinowski J."/>
            <person name="Ruckert C."/>
        </authorList>
    </citation>
    <scope>NUCLEOTIDE SEQUENCE [LARGE SCALE GENOMIC DNA]</scope>
    <source>
        <strain evidence="11 12">CGMCC 1.15896</strain>
    </source>
</reference>
<evidence type="ECO:0000256" key="1">
    <source>
        <dbReference type="ARBA" id="ARBA00003279"/>
    </source>
</evidence>
<dbReference type="Proteomes" id="UP000596977">
    <property type="component" value="Unassembled WGS sequence"/>
</dbReference>
<gene>
    <name evidence="11" type="ORF">GCM10011499_33930</name>
</gene>
<dbReference type="PROSITE" id="PS50850">
    <property type="entry name" value="MFS"/>
    <property type="match status" value="1"/>
</dbReference>
<evidence type="ECO:0000256" key="2">
    <source>
        <dbReference type="ARBA" id="ARBA00004141"/>
    </source>
</evidence>
<dbReference type="AlphaFoldDB" id="A0A916RLN7"/>
<keyword evidence="5 9" id="KW-0812">Transmembrane</keyword>
<name>A0A916RLN7_9HYPH</name>
<feature type="region of interest" description="Disordered" evidence="8">
    <location>
        <begin position="410"/>
        <end position="465"/>
    </location>
</feature>